<gene>
    <name evidence="1" type="ORF">PXEA_LOCUS1431</name>
</gene>
<organism evidence="1 2">
    <name type="scientific">Protopolystoma xenopodis</name>
    <dbReference type="NCBI Taxonomy" id="117903"/>
    <lineage>
        <taxon>Eukaryota</taxon>
        <taxon>Metazoa</taxon>
        <taxon>Spiralia</taxon>
        <taxon>Lophotrochozoa</taxon>
        <taxon>Platyhelminthes</taxon>
        <taxon>Monogenea</taxon>
        <taxon>Polyopisthocotylea</taxon>
        <taxon>Polystomatidea</taxon>
        <taxon>Polystomatidae</taxon>
        <taxon>Protopolystoma</taxon>
    </lineage>
</organism>
<evidence type="ECO:0000313" key="1">
    <source>
        <dbReference type="EMBL" id="VEL07991.1"/>
    </source>
</evidence>
<accession>A0A448WBV9</accession>
<comment type="caution">
    <text evidence="1">The sequence shown here is derived from an EMBL/GenBank/DDBJ whole genome shotgun (WGS) entry which is preliminary data.</text>
</comment>
<dbReference type="Proteomes" id="UP000784294">
    <property type="component" value="Unassembled WGS sequence"/>
</dbReference>
<protein>
    <submittedName>
        <fullName evidence="1">Uncharacterized protein</fullName>
    </submittedName>
</protein>
<proteinExistence type="predicted"/>
<dbReference type="AlphaFoldDB" id="A0A448WBV9"/>
<keyword evidence="2" id="KW-1185">Reference proteome</keyword>
<evidence type="ECO:0000313" key="2">
    <source>
        <dbReference type="Proteomes" id="UP000784294"/>
    </source>
</evidence>
<dbReference type="EMBL" id="CAAALY010002907">
    <property type="protein sequence ID" value="VEL07991.1"/>
    <property type="molecule type" value="Genomic_DNA"/>
</dbReference>
<name>A0A448WBV9_9PLAT</name>
<sequence>MDVLAPSCVHAKHYAKMNLSRIESRPGLTSCVSASLMRLLFSPYTSPVAQVVLTARASLTKLDAHHLHSGTSASQPARLCRLFPLHLDGGLSSDEGANPCLRWG</sequence>
<reference evidence="1" key="1">
    <citation type="submission" date="2018-11" db="EMBL/GenBank/DDBJ databases">
        <authorList>
            <consortium name="Pathogen Informatics"/>
        </authorList>
    </citation>
    <scope>NUCLEOTIDE SEQUENCE</scope>
</reference>